<proteinExistence type="predicted"/>
<evidence type="ECO:0000313" key="1">
    <source>
        <dbReference type="EMBL" id="KAF9511282.1"/>
    </source>
</evidence>
<sequence length="72" mass="7981">MTLAIAFFATISGFGILLTYRLFVHVSDATTDGTQAAVERWWNESMTRLGPPRSIPSFRAYVTAERKSAGLK</sequence>
<name>A0A9P6DRN0_9AGAM</name>
<keyword evidence="2" id="KW-1185">Reference proteome</keyword>
<organism evidence="1 2">
    <name type="scientific">Hydnum rufescens UP504</name>
    <dbReference type="NCBI Taxonomy" id="1448309"/>
    <lineage>
        <taxon>Eukaryota</taxon>
        <taxon>Fungi</taxon>
        <taxon>Dikarya</taxon>
        <taxon>Basidiomycota</taxon>
        <taxon>Agaricomycotina</taxon>
        <taxon>Agaricomycetes</taxon>
        <taxon>Cantharellales</taxon>
        <taxon>Hydnaceae</taxon>
        <taxon>Hydnum</taxon>
    </lineage>
</organism>
<evidence type="ECO:0000313" key="2">
    <source>
        <dbReference type="Proteomes" id="UP000886523"/>
    </source>
</evidence>
<dbReference type="EMBL" id="MU129003">
    <property type="protein sequence ID" value="KAF9511282.1"/>
    <property type="molecule type" value="Genomic_DNA"/>
</dbReference>
<comment type="caution">
    <text evidence="1">The sequence shown here is derived from an EMBL/GenBank/DDBJ whole genome shotgun (WGS) entry which is preliminary data.</text>
</comment>
<reference evidence="1" key="1">
    <citation type="journal article" date="2020" name="Nat. Commun.">
        <title>Large-scale genome sequencing of mycorrhizal fungi provides insights into the early evolution of symbiotic traits.</title>
        <authorList>
            <person name="Miyauchi S."/>
            <person name="Kiss E."/>
            <person name="Kuo A."/>
            <person name="Drula E."/>
            <person name="Kohler A."/>
            <person name="Sanchez-Garcia M."/>
            <person name="Morin E."/>
            <person name="Andreopoulos B."/>
            <person name="Barry K.W."/>
            <person name="Bonito G."/>
            <person name="Buee M."/>
            <person name="Carver A."/>
            <person name="Chen C."/>
            <person name="Cichocki N."/>
            <person name="Clum A."/>
            <person name="Culley D."/>
            <person name="Crous P.W."/>
            <person name="Fauchery L."/>
            <person name="Girlanda M."/>
            <person name="Hayes R.D."/>
            <person name="Keri Z."/>
            <person name="LaButti K."/>
            <person name="Lipzen A."/>
            <person name="Lombard V."/>
            <person name="Magnuson J."/>
            <person name="Maillard F."/>
            <person name="Murat C."/>
            <person name="Nolan M."/>
            <person name="Ohm R.A."/>
            <person name="Pangilinan J."/>
            <person name="Pereira M.F."/>
            <person name="Perotto S."/>
            <person name="Peter M."/>
            <person name="Pfister S."/>
            <person name="Riley R."/>
            <person name="Sitrit Y."/>
            <person name="Stielow J.B."/>
            <person name="Szollosi G."/>
            <person name="Zifcakova L."/>
            <person name="Stursova M."/>
            <person name="Spatafora J.W."/>
            <person name="Tedersoo L."/>
            <person name="Vaario L.M."/>
            <person name="Yamada A."/>
            <person name="Yan M."/>
            <person name="Wang P."/>
            <person name="Xu J."/>
            <person name="Bruns T."/>
            <person name="Baldrian P."/>
            <person name="Vilgalys R."/>
            <person name="Dunand C."/>
            <person name="Henrissat B."/>
            <person name="Grigoriev I.V."/>
            <person name="Hibbett D."/>
            <person name="Nagy L.G."/>
            <person name="Martin F.M."/>
        </authorList>
    </citation>
    <scope>NUCLEOTIDE SEQUENCE</scope>
    <source>
        <strain evidence="1">UP504</strain>
    </source>
</reference>
<protein>
    <submittedName>
        <fullName evidence="1">Uncharacterized protein</fullName>
    </submittedName>
</protein>
<dbReference type="Proteomes" id="UP000886523">
    <property type="component" value="Unassembled WGS sequence"/>
</dbReference>
<accession>A0A9P6DRN0</accession>
<gene>
    <name evidence="1" type="ORF">BS47DRAFT_1346994</name>
</gene>
<dbReference type="AlphaFoldDB" id="A0A9P6DRN0"/>